<dbReference type="GO" id="GO:0006515">
    <property type="term" value="P:protein quality control for misfolded or incompletely synthesized proteins"/>
    <property type="evidence" value="ECO:0007669"/>
    <property type="project" value="TreeGrafter"/>
</dbReference>
<evidence type="ECO:0000256" key="5">
    <source>
        <dbReference type="ARBA" id="ARBA00022786"/>
    </source>
</evidence>
<feature type="domain" description="U-box" evidence="7">
    <location>
        <begin position="25"/>
        <end position="99"/>
    </location>
</feature>
<evidence type="ECO:0000256" key="4">
    <source>
        <dbReference type="ARBA" id="ARBA00022737"/>
    </source>
</evidence>
<dbReference type="GO" id="GO:0000209">
    <property type="term" value="P:protein polyubiquitination"/>
    <property type="evidence" value="ECO:0007669"/>
    <property type="project" value="TreeGrafter"/>
</dbReference>
<dbReference type="GO" id="GO:0045862">
    <property type="term" value="P:positive regulation of proteolysis"/>
    <property type="evidence" value="ECO:0007669"/>
    <property type="project" value="TreeGrafter"/>
</dbReference>
<comment type="catalytic activity">
    <reaction evidence="1">
        <text>S-ubiquitinyl-[E2 ubiquitin-conjugating enzyme]-L-cysteine + [acceptor protein]-L-lysine = [E2 ubiquitin-conjugating enzyme]-L-cysteine + N(6)-ubiquitinyl-[acceptor protein]-L-lysine.</text>
        <dbReference type="EC" id="2.3.2.27"/>
    </reaction>
</comment>
<dbReference type="GO" id="GO:0061630">
    <property type="term" value="F:ubiquitin protein ligase activity"/>
    <property type="evidence" value="ECO:0007669"/>
    <property type="project" value="UniProtKB-EC"/>
</dbReference>
<dbReference type="PANTHER" id="PTHR46803:SF2">
    <property type="entry name" value="E3 UBIQUITIN-PROTEIN LIGASE CHIP"/>
    <property type="match status" value="1"/>
</dbReference>
<dbReference type="EMBL" id="HBFC01008055">
    <property type="protein sequence ID" value="CAD8701903.1"/>
    <property type="molecule type" value="Transcribed_RNA"/>
</dbReference>
<sequence>MCAADWETLEQMLKAVRQRDNRDEDPPDCFCCKLTFEVFRDPVCATSGHSYERLAILEHLRKVGKFDPITREPLVEKDLRPNISLRNAAHEWLNHHAWAYADIVKPDAPLE</sequence>
<dbReference type="Gene3D" id="3.30.40.10">
    <property type="entry name" value="Zinc/RING finger domain, C3HC4 (zinc finger)"/>
    <property type="match status" value="1"/>
</dbReference>
<keyword evidence="5" id="KW-0833">Ubl conjugation pathway</keyword>
<dbReference type="InterPro" id="IPR045202">
    <property type="entry name" value="CHIP_RING-Ubox"/>
</dbReference>
<dbReference type="Pfam" id="PF04564">
    <property type="entry name" value="U-box"/>
    <property type="match status" value="1"/>
</dbReference>
<dbReference type="SMART" id="SM00504">
    <property type="entry name" value="Ubox"/>
    <property type="match status" value="1"/>
</dbReference>
<proteinExistence type="predicted"/>
<protein>
    <recommendedName>
        <fullName evidence="2">RING-type E3 ubiquitin transferase</fullName>
        <ecNumber evidence="2">2.3.2.27</ecNumber>
    </recommendedName>
</protein>
<evidence type="ECO:0000256" key="6">
    <source>
        <dbReference type="ARBA" id="ARBA00022803"/>
    </source>
</evidence>
<organism evidence="8">
    <name type="scientific">Mantoniella antarctica</name>
    <dbReference type="NCBI Taxonomy" id="81844"/>
    <lineage>
        <taxon>Eukaryota</taxon>
        <taxon>Viridiplantae</taxon>
        <taxon>Chlorophyta</taxon>
        <taxon>Mamiellophyceae</taxon>
        <taxon>Mamiellales</taxon>
        <taxon>Mamiellaceae</taxon>
        <taxon>Mantoniella</taxon>
    </lineage>
</organism>
<dbReference type="GO" id="GO:0071218">
    <property type="term" value="P:cellular response to misfolded protein"/>
    <property type="evidence" value="ECO:0007669"/>
    <property type="project" value="TreeGrafter"/>
</dbReference>
<dbReference type="AlphaFoldDB" id="A0A7S0SDK5"/>
<keyword evidence="4" id="KW-0677">Repeat</keyword>
<keyword evidence="3" id="KW-0808">Transferase</keyword>
<evidence type="ECO:0000256" key="3">
    <source>
        <dbReference type="ARBA" id="ARBA00022679"/>
    </source>
</evidence>
<dbReference type="PROSITE" id="PS51698">
    <property type="entry name" value="U_BOX"/>
    <property type="match status" value="1"/>
</dbReference>
<evidence type="ECO:0000256" key="1">
    <source>
        <dbReference type="ARBA" id="ARBA00000900"/>
    </source>
</evidence>
<reference evidence="8" key="1">
    <citation type="submission" date="2021-01" db="EMBL/GenBank/DDBJ databases">
        <authorList>
            <person name="Corre E."/>
            <person name="Pelletier E."/>
            <person name="Niang G."/>
            <person name="Scheremetjew M."/>
            <person name="Finn R."/>
            <person name="Kale V."/>
            <person name="Holt S."/>
            <person name="Cochrane G."/>
            <person name="Meng A."/>
            <person name="Brown T."/>
            <person name="Cohen L."/>
        </authorList>
    </citation>
    <scope>NUCLEOTIDE SEQUENCE</scope>
    <source>
        <strain evidence="8">SL-175</strain>
    </source>
</reference>
<evidence type="ECO:0000256" key="2">
    <source>
        <dbReference type="ARBA" id="ARBA00012483"/>
    </source>
</evidence>
<dbReference type="GO" id="GO:0051087">
    <property type="term" value="F:protein-folding chaperone binding"/>
    <property type="evidence" value="ECO:0007669"/>
    <property type="project" value="TreeGrafter"/>
</dbReference>
<gene>
    <name evidence="8" type="ORF">MANT1106_LOCUS4585</name>
</gene>
<dbReference type="InterPro" id="IPR003613">
    <property type="entry name" value="Ubox_domain"/>
</dbReference>
<dbReference type="SUPFAM" id="SSF57850">
    <property type="entry name" value="RING/U-box"/>
    <property type="match status" value="1"/>
</dbReference>
<evidence type="ECO:0000259" key="7">
    <source>
        <dbReference type="PROSITE" id="PS51698"/>
    </source>
</evidence>
<dbReference type="EC" id="2.3.2.27" evidence="2"/>
<dbReference type="GO" id="GO:0005737">
    <property type="term" value="C:cytoplasm"/>
    <property type="evidence" value="ECO:0007669"/>
    <property type="project" value="TreeGrafter"/>
</dbReference>
<dbReference type="PANTHER" id="PTHR46803">
    <property type="entry name" value="E3 UBIQUITIN-PROTEIN LIGASE CHIP"/>
    <property type="match status" value="1"/>
</dbReference>
<accession>A0A7S0SDK5</accession>
<evidence type="ECO:0000313" key="8">
    <source>
        <dbReference type="EMBL" id="CAD8701903.1"/>
    </source>
</evidence>
<keyword evidence="6" id="KW-0802">TPR repeat</keyword>
<dbReference type="GO" id="GO:0043161">
    <property type="term" value="P:proteasome-mediated ubiquitin-dependent protein catabolic process"/>
    <property type="evidence" value="ECO:0007669"/>
    <property type="project" value="TreeGrafter"/>
</dbReference>
<dbReference type="UniPathway" id="UPA00143"/>
<dbReference type="InterPro" id="IPR013083">
    <property type="entry name" value="Znf_RING/FYVE/PHD"/>
</dbReference>
<name>A0A7S0SDK5_9CHLO</name>
<dbReference type="CDD" id="cd16654">
    <property type="entry name" value="RING-Ubox_CHIP"/>
    <property type="match status" value="1"/>
</dbReference>